<dbReference type="GO" id="GO:0046872">
    <property type="term" value="F:metal ion binding"/>
    <property type="evidence" value="ECO:0007669"/>
    <property type="project" value="UniProtKB-KW"/>
</dbReference>
<dbReference type="Gene3D" id="1.10.3210.10">
    <property type="entry name" value="Hypothetical protein af1432"/>
    <property type="match status" value="1"/>
</dbReference>
<comment type="catalytic activity">
    <reaction evidence="6">
        <text>P(1),P(4)-bis(5'-adenosyl) tetraphosphate + H2O = 2 ADP + 2 H(+)</text>
        <dbReference type="Rhea" id="RHEA:24252"/>
        <dbReference type="ChEBI" id="CHEBI:15377"/>
        <dbReference type="ChEBI" id="CHEBI:15378"/>
        <dbReference type="ChEBI" id="CHEBI:58141"/>
        <dbReference type="ChEBI" id="CHEBI:456216"/>
        <dbReference type="EC" id="3.6.1.41"/>
    </reaction>
</comment>
<dbReference type="NCBIfam" id="TIGR00488">
    <property type="entry name" value="bis(5'-nucleosyl)-tetraphosphatase (symmetrical) YqeK"/>
    <property type="match status" value="1"/>
</dbReference>
<evidence type="ECO:0000256" key="5">
    <source>
        <dbReference type="ARBA" id="ARBA00023004"/>
    </source>
</evidence>
<evidence type="ECO:0000313" key="8">
    <source>
        <dbReference type="EMBL" id="MTT32487.1"/>
    </source>
</evidence>
<dbReference type="RefSeq" id="WP_155219678.1">
    <property type="nucleotide sequence ID" value="NZ_WNHB01000016.1"/>
</dbReference>
<reference evidence="8 9" key="1">
    <citation type="submission" date="2019-11" db="EMBL/GenBank/DDBJ databases">
        <title>Terrilactibacillus tamarindus sp. nov. BCM23-1 isolated from bark of Tamarindus indica.</title>
        <authorList>
            <person name="Kingkaew E."/>
            <person name="Tanasupawat S."/>
        </authorList>
    </citation>
    <scope>NUCLEOTIDE SEQUENCE [LARGE SCALE GENOMIC DNA]</scope>
    <source>
        <strain evidence="8 9">BCM23-1</strain>
    </source>
</reference>
<dbReference type="InterPro" id="IPR006675">
    <property type="entry name" value="HDIG_dom"/>
</dbReference>
<name>A0A6N8CTD9_9BACI</name>
<gene>
    <name evidence="8" type="ORF">GMB86_10765</name>
</gene>
<dbReference type="InterPro" id="IPR003607">
    <property type="entry name" value="HD/PDEase_dom"/>
</dbReference>
<comment type="caution">
    <text evidence="8">The sequence shown here is derived from an EMBL/GenBank/DDBJ whole genome shotgun (WGS) entry which is preliminary data.</text>
</comment>
<evidence type="ECO:0000256" key="3">
    <source>
        <dbReference type="ARBA" id="ARBA00022741"/>
    </source>
</evidence>
<evidence type="ECO:0000259" key="7">
    <source>
        <dbReference type="PROSITE" id="PS51831"/>
    </source>
</evidence>
<dbReference type="Proteomes" id="UP000440978">
    <property type="component" value="Unassembled WGS sequence"/>
</dbReference>
<evidence type="ECO:0000256" key="4">
    <source>
        <dbReference type="ARBA" id="ARBA00022801"/>
    </source>
</evidence>
<dbReference type="EMBL" id="WNHB01000016">
    <property type="protein sequence ID" value="MTT32487.1"/>
    <property type="molecule type" value="Genomic_DNA"/>
</dbReference>
<dbReference type="InterPro" id="IPR005249">
    <property type="entry name" value="YqeK"/>
</dbReference>
<dbReference type="PANTHER" id="PTHR35795:SF1">
    <property type="entry name" value="BIS(5'-NUCLEOSYL)-TETRAPHOSPHATASE, SYMMETRICAL"/>
    <property type="match status" value="1"/>
</dbReference>
<dbReference type="AlphaFoldDB" id="A0A6N8CTD9"/>
<protein>
    <recommendedName>
        <fullName evidence="1">bis(5'-nucleosyl)-tetraphosphatase (symmetrical)</fullName>
        <ecNumber evidence="1">3.6.1.41</ecNumber>
    </recommendedName>
</protein>
<keyword evidence="2" id="KW-0479">Metal-binding</keyword>
<keyword evidence="5" id="KW-0408">Iron</keyword>
<dbReference type="GO" id="GO:0008803">
    <property type="term" value="F:bis(5'-nucleosyl)-tetraphosphatase (symmetrical) activity"/>
    <property type="evidence" value="ECO:0007669"/>
    <property type="project" value="UniProtKB-EC"/>
</dbReference>
<evidence type="ECO:0000256" key="2">
    <source>
        <dbReference type="ARBA" id="ARBA00022723"/>
    </source>
</evidence>
<dbReference type="GO" id="GO:0000166">
    <property type="term" value="F:nucleotide binding"/>
    <property type="evidence" value="ECO:0007669"/>
    <property type="project" value="UniProtKB-KW"/>
</dbReference>
<dbReference type="Pfam" id="PF01966">
    <property type="entry name" value="HD"/>
    <property type="match status" value="1"/>
</dbReference>
<sequence>MRIEEANEAVKTILPEKRYRHTLGVVATAEKLAEQYHANIEQAKLAAMLHDIAKYFSKEELSDIIKRRHDITNDILTFHHSLWHAPVGAAYIEEEYHITDKEVLDAIRYHTTGRQNMTLLDKIVFLADYIEPGREFPGVDEVRDLAEKNLDAAVGKSLQNTVTFLVERHQQVYPDTIYAYNTYIKYLRSCLNEQ</sequence>
<feature type="domain" description="HD" evidence="7">
    <location>
        <begin position="18"/>
        <end position="133"/>
    </location>
</feature>
<dbReference type="InterPro" id="IPR051094">
    <property type="entry name" value="Diverse_Catalytic_Enzymes"/>
</dbReference>
<evidence type="ECO:0000256" key="6">
    <source>
        <dbReference type="ARBA" id="ARBA00049417"/>
    </source>
</evidence>
<dbReference type="EC" id="3.6.1.41" evidence="1"/>
<dbReference type="SMART" id="SM00471">
    <property type="entry name" value="HDc"/>
    <property type="match status" value="1"/>
</dbReference>
<dbReference type="NCBIfam" id="TIGR00277">
    <property type="entry name" value="HDIG"/>
    <property type="match status" value="1"/>
</dbReference>
<dbReference type="PANTHER" id="PTHR35795">
    <property type="entry name" value="SLR1885 PROTEIN"/>
    <property type="match status" value="1"/>
</dbReference>
<proteinExistence type="predicted"/>
<dbReference type="PROSITE" id="PS51831">
    <property type="entry name" value="HD"/>
    <property type="match status" value="1"/>
</dbReference>
<dbReference type="CDD" id="cd00077">
    <property type="entry name" value="HDc"/>
    <property type="match status" value="1"/>
</dbReference>
<evidence type="ECO:0000313" key="9">
    <source>
        <dbReference type="Proteomes" id="UP000440978"/>
    </source>
</evidence>
<evidence type="ECO:0000256" key="1">
    <source>
        <dbReference type="ARBA" id="ARBA00012506"/>
    </source>
</evidence>
<keyword evidence="4" id="KW-0378">Hydrolase</keyword>
<dbReference type="OrthoDB" id="9782134at2"/>
<dbReference type="SUPFAM" id="SSF109604">
    <property type="entry name" value="HD-domain/PDEase-like"/>
    <property type="match status" value="1"/>
</dbReference>
<keyword evidence="3" id="KW-0547">Nucleotide-binding</keyword>
<organism evidence="8 9">
    <name type="scientific">Terrilactibacillus tamarindi</name>
    <dbReference type="NCBI Taxonomy" id="2599694"/>
    <lineage>
        <taxon>Bacteria</taxon>
        <taxon>Bacillati</taxon>
        <taxon>Bacillota</taxon>
        <taxon>Bacilli</taxon>
        <taxon>Bacillales</taxon>
        <taxon>Bacillaceae</taxon>
        <taxon>Terrilactibacillus</taxon>
    </lineage>
</organism>
<keyword evidence="9" id="KW-1185">Reference proteome</keyword>
<dbReference type="InterPro" id="IPR006674">
    <property type="entry name" value="HD_domain"/>
</dbReference>
<accession>A0A6N8CTD9</accession>